<gene>
    <name evidence="2" type="ORF">B0A52_08716</name>
</gene>
<dbReference type="PANTHER" id="PTHR37540">
    <property type="entry name" value="TRANSCRIPTION FACTOR (ACR-2), PUTATIVE-RELATED-RELATED"/>
    <property type="match status" value="1"/>
</dbReference>
<dbReference type="OrthoDB" id="3226064at2759"/>
<name>A0A438MWS1_EXOME</name>
<feature type="region of interest" description="Disordered" evidence="1">
    <location>
        <begin position="119"/>
        <end position="148"/>
    </location>
</feature>
<feature type="region of interest" description="Disordered" evidence="1">
    <location>
        <begin position="683"/>
        <end position="742"/>
    </location>
</feature>
<evidence type="ECO:0000313" key="2">
    <source>
        <dbReference type="EMBL" id="RVX68207.1"/>
    </source>
</evidence>
<sequence>MASNRLRSILPCLERDEAITSDTPRLDTSTDVGQGQQGTHADRGFLFITSTGTRSAVQNSQQLKSLRSHVMHNYLTRAHADREGSDQDVEDGTNGRHGPTMGSVRGQKLRFRLKPGALELTGRSRNRKQKTNDANLNAMGQSDKTRLGSGQELRLPLTGPSAERIDPFASLAIHLDPIDEAILIRFRRVERWPWCPINGQGLWLPFALSDPVVFHASMYSWSMSFRARIGLSPTILSDEPESELRLLHHKGAAISLINARLSDQDKAVSDETVAAIAALTNIALVTGSQEEATKHMQGLRLITEMRGGLSSFSGGIQDHLVRLVSYNDMLYSELFDEELAPYQPRVLEESWSTIERATLSGPLPGLGGTMLRSGGVKEHGVIEVLEDVRQLCYSEQGHPLNGLDEKARMTRGDSCHRLERRLRMMVRRSEDIELEEMDQTVWRAVAIAGLAYVHHHLRGNPLRYRQFEVLSGQLHDTLDKMHLDLLEFDFAPAMIVWVLSTACVILASENEQVKDDNVDEVLRRCLELATSAPSFSSKNLRFLNRLFRNHLNTSNFLCRSNIFTTAKPSLWPWKDSPELRQLSARLHVLFGIDLESSWPHRDELCPHFTIDENAPDASLYPLRFVHPYARSRVYDLRRYTQANMWGPFLDDGSQAIDWEKVQAIMIVLAYNLRIYTERRLPVESDLDDDDDDDDEEDEGETPSSHAPNSSPSAATTPSPTSPHSASSNSSASTSSRTRPRARAWSPYSAQIWEAPFHGIAENSFKSQPLGPLENVTTSQHPELDALDPFGVTGTWTRVVCFLDYNDLYTFNFENGDIPLAQEREPISTKEAFRLIRLQLRVTKIEEPGPDDGKDYPVVHFEGTSKSSFMAWDPNANSRIRGTVRQTPGGAIRWTTFSIFHGEERWRSEGVQIGGPRSARGVLGNWFDKDYEEHGPAGPTAFWKVSDDIVEDKPVVTTLGFEHNWADEIVHVIFST</sequence>
<accession>A0A438MWS1</accession>
<feature type="compositionally biased region" description="Acidic residues" evidence="1">
    <location>
        <begin position="684"/>
        <end position="700"/>
    </location>
</feature>
<protein>
    <submittedName>
        <fullName evidence="2">Uncharacterized protein</fullName>
    </submittedName>
</protein>
<reference evidence="2 3" key="1">
    <citation type="submission" date="2017-03" db="EMBL/GenBank/DDBJ databases">
        <title>Genomes of endolithic fungi from Antarctica.</title>
        <authorList>
            <person name="Coleine C."/>
            <person name="Masonjones S."/>
            <person name="Stajich J.E."/>
        </authorList>
    </citation>
    <scope>NUCLEOTIDE SEQUENCE [LARGE SCALE GENOMIC DNA]</scope>
    <source>
        <strain evidence="2 3">CCFEE 6314</strain>
    </source>
</reference>
<dbReference type="PANTHER" id="PTHR37540:SF5">
    <property type="entry name" value="TRANSCRIPTION FACTOR DOMAIN-CONTAINING PROTEIN"/>
    <property type="match status" value="1"/>
</dbReference>
<feature type="compositionally biased region" description="Polar residues" evidence="1">
    <location>
        <begin position="132"/>
        <end position="142"/>
    </location>
</feature>
<dbReference type="AlphaFoldDB" id="A0A438MWS1"/>
<dbReference type="VEuPathDB" id="FungiDB:PV10_00835"/>
<feature type="compositionally biased region" description="Polar residues" evidence="1">
    <location>
        <begin position="20"/>
        <end position="38"/>
    </location>
</feature>
<feature type="region of interest" description="Disordered" evidence="1">
    <location>
        <begin position="18"/>
        <end position="38"/>
    </location>
</feature>
<organism evidence="2 3">
    <name type="scientific">Exophiala mesophila</name>
    <name type="common">Black yeast-like fungus</name>
    <dbReference type="NCBI Taxonomy" id="212818"/>
    <lineage>
        <taxon>Eukaryota</taxon>
        <taxon>Fungi</taxon>
        <taxon>Dikarya</taxon>
        <taxon>Ascomycota</taxon>
        <taxon>Pezizomycotina</taxon>
        <taxon>Eurotiomycetes</taxon>
        <taxon>Chaetothyriomycetidae</taxon>
        <taxon>Chaetothyriales</taxon>
        <taxon>Herpotrichiellaceae</taxon>
        <taxon>Exophiala</taxon>
    </lineage>
</organism>
<dbReference type="EMBL" id="NAJM01000040">
    <property type="protein sequence ID" value="RVX68207.1"/>
    <property type="molecule type" value="Genomic_DNA"/>
</dbReference>
<comment type="caution">
    <text evidence="2">The sequence shown here is derived from an EMBL/GenBank/DDBJ whole genome shotgun (WGS) entry which is preliminary data.</text>
</comment>
<dbReference type="Proteomes" id="UP000288859">
    <property type="component" value="Unassembled WGS sequence"/>
</dbReference>
<evidence type="ECO:0000256" key="1">
    <source>
        <dbReference type="SAM" id="MobiDB-lite"/>
    </source>
</evidence>
<proteinExistence type="predicted"/>
<evidence type="ECO:0000313" key="3">
    <source>
        <dbReference type="Proteomes" id="UP000288859"/>
    </source>
</evidence>
<feature type="compositionally biased region" description="Low complexity" evidence="1">
    <location>
        <begin position="701"/>
        <end position="736"/>
    </location>
</feature>
<feature type="region of interest" description="Disordered" evidence="1">
    <location>
        <begin position="78"/>
        <end position="103"/>
    </location>
</feature>
<dbReference type="Pfam" id="PF11951">
    <property type="entry name" value="Fungal_trans_2"/>
    <property type="match status" value="1"/>
</dbReference>
<dbReference type="InterPro" id="IPR021858">
    <property type="entry name" value="Fun_TF"/>
</dbReference>